<dbReference type="AlphaFoldDB" id="A0A5J5E138"/>
<reference evidence="3 4" key="1">
    <citation type="journal article" date="2019" name="Syst. Appl. Microbiol.">
        <title>Characterization of Bifidobacterium species in feaces of the Egyptian fruit bat: Description of B. vespertilionis sp. nov. and B. rousetti sp. nov.</title>
        <authorList>
            <person name="Modesto M."/>
            <person name="Satti M."/>
            <person name="Watanabe K."/>
            <person name="Puglisi E."/>
            <person name="Morelli L."/>
            <person name="Huang C.-H."/>
            <person name="Liou J.-S."/>
            <person name="Miyashita M."/>
            <person name="Tamura T."/>
            <person name="Saito S."/>
            <person name="Mori K."/>
            <person name="Huang L."/>
            <person name="Sciavilla P."/>
            <person name="Sandri C."/>
            <person name="Spiezio C."/>
            <person name="Vitali F."/>
            <person name="Cavalieri D."/>
            <person name="Perpetuini G."/>
            <person name="Tofalo R."/>
            <person name="Bonetti A."/>
            <person name="Arita M."/>
            <person name="Mattarelli P."/>
        </authorList>
    </citation>
    <scope>NUCLEOTIDE SEQUENCE [LARGE SCALE GENOMIC DNA]</scope>
    <source>
        <strain evidence="1 4">RST16</strain>
        <strain evidence="2 3">RST8</strain>
    </source>
</reference>
<evidence type="ECO:0000313" key="2">
    <source>
        <dbReference type="EMBL" id="KAA8822877.1"/>
    </source>
</evidence>
<proteinExistence type="predicted"/>
<gene>
    <name evidence="2" type="ORF">EM848_07670</name>
    <name evidence="1" type="ORF">EMO90_09990</name>
</gene>
<evidence type="ECO:0000313" key="4">
    <source>
        <dbReference type="Proteomes" id="UP000374630"/>
    </source>
</evidence>
<dbReference type="CDD" id="cd21631">
    <property type="entry name" value="RHH_CopG_NikR-like"/>
    <property type="match status" value="1"/>
</dbReference>
<evidence type="ECO:0000313" key="3">
    <source>
        <dbReference type="Proteomes" id="UP000345527"/>
    </source>
</evidence>
<dbReference type="EMBL" id="RZOA01000014">
    <property type="protein sequence ID" value="KAA8822877.1"/>
    <property type="molecule type" value="Genomic_DNA"/>
</dbReference>
<dbReference type="RefSeq" id="WP_150354346.1">
    <property type="nucleotide sequence ID" value="NZ_JAFEJW010000022.1"/>
</dbReference>
<evidence type="ECO:0000313" key="1">
    <source>
        <dbReference type="EMBL" id="KAA8818397.1"/>
    </source>
</evidence>
<comment type="caution">
    <text evidence="2">The sequence shown here is derived from an EMBL/GenBank/DDBJ whole genome shotgun (WGS) entry which is preliminary data.</text>
</comment>
<accession>A0A5J5E138</accession>
<organism evidence="2 3">
    <name type="scientific">Bifidobacterium vespertilionis</name>
    <dbReference type="NCBI Taxonomy" id="2562524"/>
    <lineage>
        <taxon>Bacteria</taxon>
        <taxon>Bacillati</taxon>
        <taxon>Actinomycetota</taxon>
        <taxon>Actinomycetes</taxon>
        <taxon>Bifidobacteriales</taxon>
        <taxon>Bifidobacteriaceae</taxon>
        <taxon>Bifidobacterium</taxon>
    </lineage>
</organism>
<dbReference type="Proteomes" id="UP000345527">
    <property type="component" value="Unassembled WGS sequence"/>
</dbReference>
<protein>
    <recommendedName>
        <fullName evidence="5">CopG family transcriptional regulator</fullName>
    </recommendedName>
</protein>
<evidence type="ECO:0008006" key="5">
    <source>
        <dbReference type="Google" id="ProtNLM"/>
    </source>
</evidence>
<dbReference type="OrthoDB" id="3239645at2"/>
<name>A0A5J5E138_9BIFI</name>
<dbReference type="EMBL" id="RZNZ01000015">
    <property type="protein sequence ID" value="KAA8818397.1"/>
    <property type="molecule type" value="Genomic_DNA"/>
</dbReference>
<sequence>MAAITTSDGTVITPQMLEQWDNDADRGIYQGEAGKVVTRHCYGRPRLYDEPMSTVTLRVDDGMLQAAEELARQSKVSRATMLRELLALGIREKQRRTA</sequence>
<keyword evidence="4" id="KW-1185">Reference proteome</keyword>
<dbReference type="Proteomes" id="UP000374630">
    <property type="component" value="Unassembled WGS sequence"/>
</dbReference>